<protein>
    <submittedName>
        <fullName evidence="1">Uncharacterized protein</fullName>
    </submittedName>
</protein>
<name>A0A0F9CIT6_9ZZZZ</name>
<dbReference type="EMBL" id="LAZR01046412">
    <property type="protein sequence ID" value="KKK96591.1"/>
    <property type="molecule type" value="Genomic_DNA"/>
</dbReference>
<evidence type="ECO:0000313" key="1">
    <source>
        <dbReference type="EMBL" id="KKK96591.1"/>
    </source>
</evidence>
<sequence length="48" mass="5037">MKGDATMKGKRRQWIIGVLALAAVGAWRGRGPAREFGLLMAALALVAG</sequence>
<dbReference type="AlphaFoldDB" id="A0A0F9CIT6"/>
<proteinExistence type="predicted"/>
<feature type="non-terminal residue" evidence="1">
    <location>
        <position position="48"/>
    </location>
</feature>
<reference evidence="1" key="1">
    <citation type="journal article" date="2015" name="Nature">
        <title>Complex archaea that bridge the gap between prokaryotes and eukaryotes.</title>
        <authorList>
            <person name="Spang A."/>
            <person name="Saw J.H."/>
            <person name="Jorgensen S.L."/>
            <person name="Zaremba-Niedzwiedzka K."/>
            <person name="Martijn J."/>
            <person name="Lind A.E."/>
            <person name="van Eijk R."/>
            <person name="Schleper C."/>
            <person name="Guy L."/>
            <person name="Ettema T.J."/>
        </authorList>
    </citation>
    <scope>NUCLEOTIDE SEQUENCE</scope>
</reference>
<gene>
    <name evidence="1" type="ORF">LCGC14_2661240</name>
</gene>
<comment type="caution">
    <text evidence="1">The sequence shown here is derived from an EMBL/GenBank/DDBJ whole genome shotgun (WGS) entry which is preliminary data.</text>
</comment>
<organism evidence="1">
    <name type="scientific">marine sediment metagenome</name>
    <dbReference type="NCBI Taxonomy" id="412755"/>
    <lineage>
        <taxon>unclassified sequences</taxon>
        <taxon>metagenomes</taxon>
        <taxon>ecological metagenomes</taxon>
    </lineage>
</organism>
<accession>A0A0F9CIT6</accession>